<evidence type="ECO:0000313" key="1">
    <source>
        <dbReference type="EMBL" id="KAH7998202.1"/>
    </source>
</evidence>
<comment type="caution">
    <text evidence="1">The sequence shown here is derived from an EMBL/GenBank/DDBJ whole genome shotgun (WGS) entry which is preliminary data.</text>
</comment>
<reference evidence="1" key="1">
    <citation type="submission" date="2021-08" db="EMBL/GenBank/DDBJ databases">
        <title>The first chromosome-level gecko genome reveals the dynamic sex chromosomes of Neotropical dwarf geckos (Sphaerodactylidae: Sphaerodactylus).</title>
        <authorList>
            <person name="Pinto B.J."/>
            <person name="Keating S.E."/>
            <person name="Gamble T."/>
        </authorList>
    </citation>
    <scope>NUCLEOTIDE SEQUENCE</scope>
    <source>
        <strain evidence="1">TG3544</strain>
    </source>
</reference>
<sequence length="133" mass="15116">MCQLLVPKYIFIIDRETILPLQIKGTLIPSDRPSHKPARRAWISAAEASFISEELQLHPKSQTPVGHVRAYRSDPTAMGSRITDLDYVLFPPEDPLDPEKILWTMPPVDAGLWTASKDRDKDKIAPFFHKGRL</sequence>
<keyword evidence="2" id="KW-1185">Reference proteome</keyword>
<gene>
    <name evidence="1" type="ORF">K3G42_013725</name>
</gene>
<evidence type="ECO:0000313" key="2">
    <source>
        <dbReference type="Proteomes" id="UP000827872"/>
    </source>
</evidence>
<protein>
    <submittedName>
        <fullName evidence="1">Uncharacterized protein</fullName>
    </submittedName>
</protein>
<organism evidence="1 2">
    <name type="scientific">Sphaerodactylus townsendi</name>
    <dbReference type="NCBI Taxonomy" id="933632"/>
    <lineage>
        <taxon>Eukaryota</taxon>
        <taxon>Metazoa</taxon>
        <taxon>Chordata</taxon>
        <taxon>Craniata</taxon>
        <taxon>Vertebrata</taxon>
        <taxon>Euteleostomi</taxon>
        <taxon>Lepidosauria</taxon>
        <taxon>Squamata</taxon>
        <taxon>Bifurcata</taxon>
        <taxon>Gekkota</taxon>
        <taxon>Sphaerodactylidae</taxon>
        <taxon>Sphaerodactylus</taxon>
    </lineage>
</organism>
<proteinExistence type="predicted"/>
<dbReference type="Proteomes" id="UP000827872">
    <property type="component" value="Linkage Group LG12"/>
</dbReference>
<name>A0ACB8F080_9SAUR</name>
<dbReference type="EMBL" id="CM037625">
    <property type="protein sequence ID" value="KAH7998202.1"/>
    <property type="molecule type" value="Genomic_DNA"/>
</dbReference>
<accession>A0ACB8F080</accession>